<sequence>MELHKQEENLDTSTEITESVINSMNENYQIEQEFEVMYKRKQFLLNQISQLDSEIDQIQIYVLELQMFDLELQKKKLQNNNNEKYLKELNRLEKQRDEKIMKSKNWMNYLLQNAQKTIDSEKEKIQREFQESQEELSKLIIQQYHEDKNNFNKTGNVDYNSFSKLWEESRNRNKNRGSINLPTSLTETSDLPYTTQKLMEAKQPISEEEANKDLEMIKKGLNQEQLRSIIEETTDSLMKIEVTTTENTLKYGNLLFKIGDYVYVHTHTNNNKWLGVLSKIKNNKVVILYPDSSQTSIYLFQLKTGKFSLSKAFEDQIQNIQN</sequence>
<evidence type="ECO:0000313" key="2">
    <source>
        <dbReference type="EMBL" id="KAJ3444195.1"/>
    </source>
</evidence>
<gene>
    <name evidence="2" type="ORF">M0812_10047</name>
</gene>
<accession>A0AAV7ZUR3</accession>
<name>A0AAV7ZUR3_9EUKA</name>
<feature type="coiled-coil region" evidence="1">
    <location>
        <begin position="75"/>
        <end position="142"/>
    </location>
</feature>
<reference evidence="2" key="1">
    <citation type="submission" date="2022-08" db="EMBL/GenBank/DDBJ databases">
        <title>Novel sulphate-reducing endosymbionts in the free-living metamonad Anaeramoeba.</title>
        <authorList>
            <person name="Jerlstrom-Hultqvist J."/>
            <person name="Cepicka I."/>
            <person name="Gallot-Lavallee L."/>
            <person name="Salas-Leiva D."/>
            <person name="Curtis B.A."/>
            <person name="Zahonova K."/>
            <person name="Pipaliya S."/>
            <person name="Dacks J."/>
            <person name="Roger A.J."/>
        </authorList>
    </citation>
    <scope>NUCLEOTIDE SEQUENCE</scope>
    <source>
        <strain evidence="2">Busselton2</strain>
    </source>
</reference>
<keyword evidence="1" id="KW-0175">Coiled coil</keyword>
<evidence type="ECO:0000313" key="3">
    <source>
        <dbReference type="Proteomes" id="UP001146793"/>
    </source>
</evidence>
<organism evidence="2 3">
    <name type="scientific">Anaeramoeba flamelloides</name>
    <dbReference type="NCBI Taxonomy" id="1746091"/>
    <lineage>
        <taxon>Eukaryota</taxon>
        <taxon>Metamonada</taxon>
        <taxon>Anaeramoebidae</taxon>
        <taxon>Anaeramoeba</taxon>
    </lineage>
</organism>
<dbReference type="AlphaFoldDB" id="A0AAV7ZUR3"/>
<dbReference type="Proteomes" id="UP001146793">
    <property type="component" value="Unassembled WGS sequence"/>
</dbReference>
<comment type="caution">
    <text evidence="2">The sequence shown here is derived from an EMBL/GenBank/DDBJ whole genome shotgun (WGS) entry which is preliminary data.</text>
</comment>
<protein>
    <submittedName>
        <fullName evidence="2">Sin3 histone deacetylase corepressor complex component sds3</fullName>
    </submittedName>
</protein>
<evidence type="ECO:0000256" key="1">
    <source>
        <dbReference type="SAM" id="Coils"/>
    </source>
</evidence>
<dbReference type="EMBL" id="JANTQA010000023">
    <property type="protein sequence ID" value="KAJ3444195.1"/>
    <property type="molecule type" value="Genomic_DNA"/>
</dbReference>
<proteinExistence type="predicted"/>